<keyword evidence="3 10" id="KW-0217">Developmental protein</keyword>
<dbReference type="OrthoDB" id="5563016at2759"/>
<dbReference type="Proteomes" id="UP000221080">
    <property type="component" value="Chromosome 12"/>
</dbReference>
<keyword evidence="8 10" id="KW-0966">Cell projection</keyword>
<dbReference type="GO" id="GO:0005737">
    <property type="term" value="C:cytoplasm"/>
    <property type="evidence" value="ECO:0007669"/>
    <property type="project" value="UniProtKB-SubCell"/>
</dbReference>
<evidence type="ECO:0000256" key="9">
    <source>
        <dbReference type="PROSITE-ProRule" id="PRU00401"/>
    </source>
</evidence>
<evidence type="ECO:0000313" key="13">
    <source>
        <dbReference type="RefSeq" id="XP_017336880.1"/>
    </source>
</evidence>
<dbReference type="GO" id="GO:0051726">
    <property type="term" value="P:regulation of cell cycle"/>
    <property type="evidence" value="ECO:0007669"/>
    <property type="project" value="UniProtKB-UniRule"/>
</dbReference>
<feature type="compositionally biased region" description="Basic and acidic residues" evidence="11">
    <location>
        <begin position="812"/>
        <end position="823"/>
    </location>
</feature>
<feature type="compositionally biased region" description="Polar residues" evidence="11">
    <location>
        <begin position="85"/>
        <end position="100"/>
    </location>
</feature>
<dbReference type="GO" id="GO:0003779">
    <property type="term" value="F:actin binding"/>
    <property type="evidence" value="ECO:0007669"/>
    <property type="project" value="UniProtKB-UniRule"/>
</dbReference>
<keyword evidence="6 10" id="KW-0524">Neurogenesis</keyword>
<sequence length="1038" mass="117729">MGQGDSAHDHTLHCTPNTVSGTIVASDCCSWLIGVQPDVVPCCCRTSTSRLSLSCVLRRFSAHHGQKKIKGAKNSQFANDDDVDNQQNSTIGNDNPSSGRDTPPSKQKGKFSNLGKIFKPWKWRKKKESSEKFKETSEVLERKISLRRPRQELIDKGVLKEISENESNNVKAPSVKNGHMLPVSGDQGSEAGSEVKSRPHGEERKSLLAPEPERRSRIPSDVTRNRQPLDVDARTRIPSDSEKRERDEARHRERRDENRERGRRDDREDREKRDRREERDSRADWREERERRDRREERRDVRVDKDGKADRDQKRNDRDEREMREDRERKDIKERKDDHNKKEEPLRHDDRERRPESERRDDRERKDDKARREERERNRDDIARKDGRKLELPKLIRPQSEMDMRSSSSDVGQKIRPVSEIDHRSTLPRYSQTQDDPRARTGSVGVRFTPAPESKEQQPPPKQAILPPKWLMSSTESGQVSSSSSSSSSSLSSSSSSSAPPIAKPPPRTASLLVDDSSRQSSVPVVSIRNQDNPPVVPDHSAPPAPAPAHTPAPAAAAPTPAPAAPPTTSDAPIPAKMPPVPPPKPTNRNSTLILQATTLPRHANSQTPLHWTSRRWQTEHGAYPCLPSYLCRPQPYPADVPPPLVVSNPVPSKRSPPIPPARMTPVTKRNLGDPSSNHAEPPARSSSPNPPPSESEDSKHPSSTAGTVSPPPSHIPPSPPGITVEPSSPTTEPPSHPPSIPLHILIQRALNSPGPVEPNPDGNHRAHSMLFEMPPEVTEVETSGRHSLPVTIEPLRLPEDDDFDMEEELQKLHPPPRQELEAGSRWGFVGDPMVIFEDSDSEQEEDNDSDGPILYRDDADEDDEEDVPLTGLAGKVKRKDTLALKLEKQQEREEKQGQENSTWRNREQWEAMRNKIGTTLTRRLSQRPTPEELEQRNILQAKNEADRRAERSEIKRRLTRKLSQRPTVAELQARKILRFHEYVECTHAEDYDRRADKPWTKLTPADKAAIRKELNEFKSSEMDVHEDSRMYTRFHRP</sequence>
<feature type="compositionally biased region" description="Basic and acidic residues" evidence="11">
    <location>
        <begin position="880"/>
        <end position="898"/>
    </location>
</feature>
<feature type="compositionally biased region" description="Polar residues" evidence="11">
    <location>
        <begin position="587"/>
        <end position="611"/>
    </location>
</feature>
<keyword evidence="12" id="KW-1185">Reference proteome</keyword>
<feature type="compositionally biased region" description="Basic and acidic residues" evidence="11">
    <location>
        <begin position="193"/>
        <end position="404"/>
    </location>
</feature>
<feature type="repeat" description="RPEL" evidence="9">
    <location>
        <begin position="919"/>
        <end position="944"/>
    </location>
</feature>
<evidence type="ECO:0000256" key="8">
    <source>
        <dbReference type="ARBA" id="ARBA00023273"/>
    </source>
</evidence>
<protein>
    <recommendedName>
        <fullName evidence="10">Phosphatase and actin regulator 4</fullName>
    </recommendedName>
</protein>
<evidence type="ECO:0000256" key="3">
    <source>
        <dbReference type="ARBA" id="ARBA00022473"/>
    </source>
</evidence>
<dbReference type="InterPro" id="IPR004018">
    <property type="entry name" value="RPEL_repeat"/>
</dbReference>
<feature type="compositionally biased region" description="Pro residues" evidence="11">
    <location>
        <begin position="635"/>
        <end position="645"/>
    </location>
</feature>
<dbReference type="PANTHER" id="PTHR12751:SF4">
    <property type="entry name" value="PHOSPHATASE AND ACTIN REGULATOR 4"/>
    <property type="match status" value="1"/>
</dbReference>
<feature type="compositionally biased region" description="Acidic residues" evidence="11">
    <location>
        <begin position="838"/>
        <end position="850"/>
    </location>
</feature>
<dbReference type="Gene3D" id="6.10.140.1750">
    <property type="match status" value="1"/>
</dbReference>
<dbReference type="SMART" id="SM00707">
    <property type="entry name" value="RPEL"/>
    <property type="match status" value="3"/>
</dbReference>
<dbReference type="GO" id="GO:0008157">
    <property type="term" value="F:protein phosphatase 1 binding"/>
    <property type="evidence" value="ECO:0007669"/>
    <property type="project" value="UniProtKB-UniRule"/>
</dbReference>
<feature type="compositionally biased region" description="Pro residues" evidence="11">
    <location>
        <begin position="732"/>
        <end position="741"/>
    </location>
</feature>
<dbReference type="GO" id="GO:0048484">
    <property type="term" value="P:enteric nervous system development"/>
    <property type="evidence" value="ECO:0007669"/>
    <property type="project" value="UniProtKB-UniRule"/>
</dbReference>
<evidence type="ECO:0000256" key="2">
    <source>
        <dbReference type="ARBA" id="ARBA00011844"/>
    </source>
</evidence>
<comment type="subunit">
    <text evidence="2 10">Binds PPP1CA and actin.</text>
</comment>
<comment type="similarity">
    <text evidence="1 10">Belongs to the phosphatase and actin regulator family.</text>
</comment>
<dbReference type="GO" id="GO:0061386">
    <property type="term" value="P:closure of optic fissure"/>
    <property type="evidence" value="ECO:0007669"/>
    <property type="project" value="UniProtKB-UniRule"/>
</dbReference>
<evidence type="ECO:0000256" key="11">
    <source>
        <dbReference type="SAM" id="MobiDB-lite"/>
    </source>
</evidence>
<evidence type="ECO:0000256" key="5">
    <source>
        <dbReference type="ARBA" id="ARBA00022737"/>
    </source>
</evidence>
<dbReference type="GO" id="GO:0030036">
    <property type="term" value="P:actin cytoskeleton organization"/>
    <property type="evidence" value="ECO:0007669"/>
    <property type="project" value="UniProtKB-UniRule"/>
</dbReference>
<dbReference type="GO" id="GO:0001843">
    <property type="term" value="P:neural tube closure"/>
    <property type="evidence" value="ECO:0007669"/>
    <property type="project" value="UniProtKB-UniRule"/>
</dbReference>
<evidence type="ECO:0000256" key="7">
    <source>
        <dbReference type="ARBA" id="ARBA00023203"/>
    </source>
</evidence>
<comment type="function">
    <text evidence="10">Regulator of protein phosphatase 1 (PP1) required for neural tube and optic fissure closure, and enteric neural crest cell (ENCCs) migration during development. Acts as an activator of PP1. During neural tube closure, localizes to the ventral neural tube and activates PP1, leading to down-regulate cell proliferation within cranial neural tissue and the neural retina. Also acts as a regulator of migration of enteric neural crest cells (ENCCs) by activating PP1, leading to repression of the integrin signaling through the rho/rock pathway.</text>
</comment>
<feature type="region of interest" description="Disordered" evidence="11">
    <location>
        <begin position="163"/>
        <end position="613"/>
    </location>
</feature>
<feature type="compositionally biased region" description="Pro residues" evidence="11">
    <location>
        <begin position="576"/>
        <end position="586"/>
    </location>
</feature>
<dbReference type="GO" id="GO:2001045">
    <property type="term" value="P:negative regulation of integrin-mediated signaling pathway"/>
    <property type="evidence" value="ECO:0007669"/>
    <property type="project" value="UniProtKB-UniRule"/>
</dbReference>
<dbReference type="PANTHER" id="PTHR12751">
    <property type="entry name" value="PHOSPHATASE AND ACTIN REGULATOR PHACTR"/>
    <property type="match status" value="1"/>
</dbReference>
<feature type="compositionally biased region" description="Polar residues" evidence="11">
    <location>
        <begin position="519"/>
        <end position="533"/>
    </location>
</feature>
<gene>
    <name evidence="13" type="primary">phactr4a</name>
</gene>
<feature type="compositionally biased region" description="Acidic residues" evidence="11">
    <location>
        <begin position="859"/>
        <end position="868"/>
    </location>
</feature>
<name>A0A2D0S3T2_ICTPU</name>
<feature type="compositionally biased region" description="Pro residues" evidence="11">
    <location>
        <begin position="710"/>
        <end position="721"/>
    </location>
</feature>
<feature type="compositionally biased region" description="Pro residues" evidence="11">
    <location>
        <begin position="535"/>
        <end position="551"/>
    </location>
</feature>
<keyword evidence="5" id="KW-0677">Repeat</keyword>
<evidence type="ECO:0000256" key="4">
    <source>
        <dbReference type="ARBA" id="ARBA00022490"/>
    </source>
</evidence>
<dbReference type="AlphaFoldDB" id="A0A2D0S3T2"/>
<feature type="compositionally biased region" description="Basic and acidic residues" evidence="11">
    <location>
        <begin position="905"/>
        <end position="914"/>
    </location>
</feature>
<feature type="compositionally biased region" description="Basic and acidic residues" evidence="11">
    <location>
        <begin position="944"/>
        <end position="957"/>
    </location>
</feature>
<dbReference type="GO" id="GO:0007266">
    <property type="term" value="P:Rho protein signal transduction"/>
    <property type="evidence" value="ECO:0007669"/>
    <property type="project" value="UniProtKB-UniRule"/>
</dbReference>
<evidence type="ECO:0000313" key="12">
    <source>
        <dbReference type="Proteomes" id="UP000221080"/>
    </source>
</evidence>
<dbReference type="Pfam" id="PF02755">
    <property type="entry name" value="RPEL"/>
    <property type="match status" value="3"/>
</dbReference>
<reference evidence="12" key="1">
    <citation type="journal article" date="2016" name="Nat. Commun.">
        <title>The channel catfish genome sequence provides insights into the evolution of scale formation in teleosts.</title>
        <authorList>
            <person name="Liu Z."/>
            <person name="Liu S."/>
            <person name="Yao J."/>
            <person name="Bao L."/>
            <person name="Zhang J."/>
            <person name="Li Y."/>
            <person name="Jiang C."/>
            <person name="Sun L."/>
            <person name="Wang R."/>
            <person name="Zhang Y."/>
            <person name="Zhou T."/>
            <person name="Zeng Q."/>
            <person name="Fu Q."/>
            <person name="Gao S."/>
            <person name="Li N."/>
            <person name="Koren S."/>
            <person name="Jiang Y."/>
            <person name="Zimin A."/>
            <person name="Xu P."/>
            <person name="Phillippy A.M."/>
            <person name="Geng X."/>
            <person name="Song L."/>
            <person name="Sun F."/>
            <person name="Li C."/>
            <person name="Wang X."/>
            <person name="Chen A."/>
            <person name="Jin Y."/>
            <person name="Yuan Z."/>
            <person name="Yang Y."/>
            <person name="Tan S."/>
            <person name="Peatman E."/>
            <person name="Lu J."/>
            <person name="Qin Z."/>
            <person name="Dunham R."/>
            <person name="Li Z."/>
            <person name="Sonstegard T."/>
            <person name="Feng J."/>
            <person name="Danzmann R.G."/>
            <person name="Schroeder S."/>
            <person name="Scheffler B."/>
            <person name="Duke M.V."/>
            <person name="Ballard L."/>
            <person name="Kucuktas H."/>
            <person name="Kaltenboeck L."/>
            <person name="Liu H."/>
            <person name="Armbruster J."/>
            <person name="Xie Y."/>
            <person name="Kirby M.L."/>
            <person name="Tian Y."/>
            <person name="Flanagan M.E."/>
            <person name="Mu W."/>
            <person name="Waldbieser G.C."/>
        </authorList>
    </citation>
    <scope>NUCLEOTIDE SEQUENCE [LARGE SCALE GENOMIC DNA]</scope>
    <source>
        <strain evidence="12">SDA103</strain>
    </source>
</reference>
<dbReference type="Gene3D" id="6.10.140.2130">
    <property type="match status" value="1"/>
</dbReference>
<dbReference type="RefSeq" id="XP_017336880.1">
    <property type="nucleotide sequence ID" value="XM_017481391.3"/>
</dbReference>
<feature type="region of interest" description="Disordered" evidence="11">
    <location>
        <begin position="628"/>
        <end position="797"/>
    </location>
</feature>
<feature type="region of interest" description="Disordered" evidence="11">
    <location>
        <begin position="812"/>
        <end position="966"/>
    </location>
</feature>
<feature type="compositionally biased region" description="Low complexity" evidence="11">
    <location>
        <begin position="473"/>
        <end position="498"/>
    </location>
</feature>
<dbReference type="GO" id="GO:0072542">
    <property type="term" value="F:protein phosphatase activator activity"/>
    <property type="evidence" value="ECO:0007669"/>
    <property type="project" value="UniProtKB-UniRule"/>
</dbReference>
<feature type="repeat" description="RPEL" evidence="9">
    <location>
        <begin position="138"/>
        <end position="163"/>
    </location>
</feature>
<feature type="region of interest" description="Disordered" evidence="11">
    <location>
        <begin position="67"/>
        <end position="112"/>
    </location>
</feature>
<evidence type="ECO:0000256" key="1">
    <source>
        <dbReference type="ARBA" id="ARBA00009795"/>
    </source>
</evidence>
<dbReference type="GO" id="GO:0001755">
    <property type="term" value="P:neural crest cell migration"/>
    <property type="evidence" value="ECO:0007669"/>
    <property type="project" value="UniProtKB-UniRule"/>
</dbReference>
<keyword evidence="4 10" id="KW-0963">Cytoplasm</keyword>
<dbReference type="CTD" id="569383"/>
<dbReference type="GO" id="GO:0030027">
    <property type="term" value="C:lamellipodium"/>
    <property type="evidence" value="ECO:0007669"/>
    <property type="project" value="UniProtKB-SubCell"/>
</dbReference>
<accession>A0A2D0S3T2</accession>
<dbReference type="GeneID" id="108272729"/>
<feature type="compositionally biased region" description="Polar residues" evidence="11">
    <location>
        <begin position="917"/>
        <end position="929"/>
    </location>
</feature>
<dbReference type="PROSITE" id="PS51073">
    <property type="entry name" value="RPEL"/>
    <property type="match status" value="3"/>
</dbReference>
<reference evidence="13" key="2">
    <citation type="submission" date="2025-08" db="UniProtKB">
        <authorList>
            <consortium name="RefSeq"/>
        </authorList>
    </citation>
    <scope>IDENTIFICATION</scope>
    <source>
        <tissue evidence="13">Blood</tissue>
    </source>
</reference>
<feature type="repeat" description="RPEL" evidence="9">
    <location>
        <begin position="957"/>
        <end position="982"/>
    </location>
</feature>
<evidence type="ECO:0000256" key="10">
    <source>
        <dbReference type="RuleBase" id="RU367131"/>
    </source>
</evidence>
<evidence type="ECO:0000256" key="6">
    <source>
        <dbReference type="ARBA" id="ARBA00022902"/>
    </source>
</evidence>
<proteinExistence type="inferred from homology"/>
<dbReference type="KEGG" id="ipu:108272729"/>
<organism evidence="12 13">
    <name type="scientific">Ictalurus punctatus</name>
    <name type="common">Channel catfish</name>
    <name type="synonym">Silurus punctatus</name>
    <dbReference type="NCBI Taxonomy" id="7998"/>
    <lineage>
        <taxon>Eukaryota</taxon>
        <taxon>Metazoa</taxon>
        <taxon>Chordata</taxon>
        <taxon>Craniata</taxon>
        <taxon>Vertebrata</taxon>
        <taxon>Euteleostomi</taxon>
        <taxon>Actinopterygii</taxon>
        <taxon>Neopterygii</taxon>
        <taxon>Teleostei</taxon>
        <taxon>Ostariophysi</taxon>
        <taxon>Siluriformes</taxon>
        <taxon>Ictaluridae</taxon>
        <taxon>Ictalurus</taxon>
    </lineage>
</organism>
<comment type="subcellular location">
    <subcellularLocation>
        <location evidence="10">Cytoplasm</location>
    </subcellularLocation>
    <subcellularLocation>
        <location evidence="10">Cell projection</location>
        <location evidence="10">Lamellipodium</location>
    </subcellularLocation>
</comment>
<keyword evidence="7 10" id="KW-0009">Actin-binding</keyword>